<dbReference type="AlphaFoldDB" id="R4KKX7"/>
<proteinExistence type="predicted"/>
<dbReference type="InterPro" id="IPR014729">
    <property type="entry name" value="Rossmann-like_a/b/a_fold"/>
</dbReference>
<name>R4KKX7_9FIRM</name>
<dbReference type="RefSeq" id="WP_006522379.1">
    <property type="nucleotide sequence ID" value="NC_021184.1"/>
</dbReference>
<organism evidence="1 2">
    <name type="scientific">Desulfoscipio gibsoniae DSM 7213</name>
    <dbReference type="NCBI Taxonomy" id="767817"/>
    <lineage>
        <taxon>Bacteria</taxon>
        <taxon>Bacillati</taxon>
        <taxon>Bacillota</taxon>
        <taxon>Clostridia</taxon>
        <taxon>Eubacteriales</taxon>
        <taxon>Desulfallaceae</taxon>
        <taxon>Desulfoscipio</taxon>
    </lineage>
</organism>
<dbReference type="HOGENOM" id="CLU_3182849_0_0_9"/>
<dbReference type="EMBL" id="CP003273">
    <property type="protein sequence ID" value="AGL01175.1"/>
    <property type="molecule type" value="Genomic_DNA"/>
</dbReference>
<dbReference type="STRING" id="767817.Desgi_1705"/>
<gene>
    <name evidence="1" type="ORF">Desgi_1705</name>
</gene>
<protein>
    <submittedName>
        <fullName evidence="1">Uncharacterized protein</fullName>
    </submittedName>
</protein>
<evidence type="ECO:0000313" key="2">
    <source>
        <dbReference type="Proteomes" id="UP000013520"/>
    </source>
</evidence>
<sequence>MLSVDKQMEIIKRGVVEIVPEEELITKLNRSVKTGEPLHIKYGAVL</sequence>
<accession>R4KKX7</accession>
<evidence type="ECO:0000313" key="1">
    <source>
        <dbReference type="EMBL" id="AGL01175.1"/>
    </source>
</evidence>
<dbReference type="eggNOG" id="COG0162">
    <property type="taxonomic scope" value="Bacteria"/>
</dbReference>
<keyword evidence="2" id="KW-1185">Reference proteome</keyword>
<dbReference type="Proteomes" id="UP000013520">
    <property type="component" value="Chromosome"/>
</dbReference>
<reference evidence="1 2" key="1">
    <citation type="submission" date="2012-01" db="EMBL/GenBank/DDBJ databases">
        <title>Complete sequence of Desulfotomaculum gibsoniae DSM 7213.</title>
        <authorList>
            <consortium name="US DOE Joint Genome Institute"/>
            <person name="Lucas S."/>
            <person name="Han J."/>
            <person name="Lapidus A."/>
            <person name="Cheng J.-F."/>
            <person name="Goodwin L."/>
            <person name="Pitluck S."/>
            <person name="Peters L."/>
            <person name="Ovchinnikova G."/>
            <person name="Teshima H."/>
            <person name="Detter J.C."/>
            <person name="Han C."/>
            <person name="Tapia R."/>
            <person name="Land M."/>
            <person name="Hauser L."/>
            <person name="Kyrpides N."/>
            <person name="Ivanova N."/>
            <person name="Pagani I."/>
            <person name="Parshina S."/>
            <person name="Plugge C."/>
            <person name="Muyzer G."/>
            <person name="Kuever J."/>
            <person name="Ivanova A."/>
            <person name="Nazina T."/>
            <person name="Klenk H.-P."/>
            <person name="Brambilla E."/>
            <person name="Spring S."/>
            <person name="Stams A.F."/>
            <person name="Woyke T."/>
        </authorList>
    </citation>
    <scope>NUCLEOTIDE SEQUENCE [LARGE SCALE GENOMIC DNA]</scope>
    <source>
        <strain evidence="1 2">DSM 7213</strain>
    </source>
</reference>
<dbReference type="KEGG" id="dgi:Desgi_1705"/>
<dbReference type="Gene3D" id="3.40.50.620">
    <property type="entry name" value="HUPs"/>
    <property type="match status" value="1"/>
</dbReference>